<dbReference type="Proteomes" id="UP001143910">
    <property type="component" value="Unassembled WGS sequence"/>
</dbReference>
<protein>
    <submittedName>
        <fullName evidence="1">Uncharacterized protein</fullName>
    </submittedName>
</protein>
<name>A0ACC1NJN3_9HYPO</name>
<keyword evidence="2" id="KW-1185">Reference proteome</keyword>
<comment type="caution">
    <text evidence="1">The sequence shown here is derived from an EMBL/GenBank/DDBJ whole genome shotgun (WGS) entry which is preliminary data.</text>
</comment>
<sequence>MAFLKQTQQMASCLGRKLGREHASTRRLNRQVRTIVNLSSPHQAAAISRIQTNIDPSSDEYKENQTQMTDVMSRMQKLSAKIQLGGSEKARAKHLARKKMLPRDRVTALIDPGTTFLELSPMAGYELYPEAEVPAGGIITGVGVVEGVTCVIVANDSTVKGGTYYPITVKKHLRAQAVAQENKLPGGANLPHQADVFPDRDHFGRIFYNQARMSSEGIPQIAVVMGPCTAGGAYVPAMSDESIIVQEQGHIFLAGPPLVKAATGEIVSHEDLGGGKMHSSVSGVTDYLAVDDAHAIVLARRSVSNLNWPERSAATNLPAKNFSEPLYDADELLGIATTNLRKPMPIREVIARIVDGSEFSEFKRDYGTTLVTGFAEIYGQKVGIVANDGILFASSAVKGAHFVELCTQRGIPLVFLQNISGFMVGSASEREGIAKHGAKLVTAVACADVPKFTVVVGGSYGAGNYGMCGRAYSPRFLWMWPNARIGVMGGEQLTAVMETVGQKADPELRARIDRESDATFSSARLWDDGIIPPQHTRHYLGLGIKAAMGGKNEIKAGDTKYGVFRM</sequence>
<evidence type="ECO:0000313" key="2">
    <source>
        <dbReference type="Proteomes" id="UP001143910"/>
    </source>
</evidence>
<dbReference type="EMBL" id="JANJQO010000278">
    <property type="protein sequence ID" value="KAJ2979497.1"/>
    <property type="molecule type" value="Genomic_DNA"/>
</dbReference>
<accession>A0ACC1NJN3</accession>
<reference evidence="1" key="1">
    <citation type="submission" date="2022-08" db="EMBL/GenBank/DDBJ databases">
        <title>Genome Sequence of Lecanicillium fungicola.</title>
        <authorList>
            <person name="Buettner E."/>
        </authorList>
    </citation>
    <scope>NUCLEOTIDE SEQUENCE</scope>
    <source>
        <strain evidence="1">Babe33</strain>
    </source>
</reference>
<gene>
    <name evidence="1" type="ORF">NQ176_g3218</name>
</gene>
<proteinExistence type="predicted"/>
<organism evidence="1 2">
    <name type="scientific">Zarea fungicola</name>
    <dbReference type="NCBI Taxonomy" id="93591"/>
    <lineage>
        <taxon>Eukaryota</taxon>
        <taxon>Fungi</taxon>
        <taxon>Dikarya</taxon>
        <taxon>Ascomycota</taxon>
        <taxon>Pezizomycotina</taxon>
        <taxon>Sordariomycetes</taxon>
        <taxon>Hypocreomycetidae</taxon>
        <taxon>Hypocreales</taxon>
        <taxon>Cordycipitaceae</taxon>
        <taxon>Zarea</taxon>
    </lineage>
</organism>
<evidence type="ECO:0000313" key="1">
    <source>
        <dbReference type="EMBL" id="KAJ2979497.1"/>
    </source>
</evidence>